<evidence type="ECO:0000256" key="1">
    <source>
        <dbReference type="SAM" id="MobiDB-lite"/>
    </source>
</evidence>
<reference evidence="2 3" key="1">
    <citation type="journal article" date="2019" name="Commun. Biol.">
        <title>The bagworm genome reveals a unique fibroin gene that provides high tensile strength.</title>
        <authorList>
            <person name="Kono N."/>
            <person name="Nakamura H."/>
            <person name="Ohtoshi R."/>
            <person name="Tomita M."/>
            <person name="Numata K."/>
            <person name="Arakawa K."/>
        </authorList>
    </citation>
    <scope>NUCLEOTIDE SEQUENCE [LARGE SCALE GENOMIC DNA]</scope>
</reference>
<feature type="compositionally biased region" description="Basic residues" evidence="1">
    <location>
        <begin position="93"/>
        <end position="114"/>
    </location>
</feature>
<protein>
    <submittedName>
        <fullName evidence="2">Uncharacterized protein</fullName>
    </submittedName>
</protein>
<name>A0A4C1ZC12_EUMVA</name>
<evidence type="ECO:0000313" key="2">
    <source>
        <dbReference type="EMBL" id="GBP85270.1"/>
    </source>
</evidence>
<proteinExistence type="predicted"/>
<sequence length="152" mass="16999">MVTVKVQSMRRDEIPVQGVRGDFLKRFISRKGDRKVIESCESKPDVIATAEKGTSKWLGRLEGMSEDVKNLKIYATGPDRARCPHTAHSSQAQRHRRVRSGRRAARGGGRRHNTRGAGVPRERYTRRPPAEDGAGENQASPSVYGTEREVYA</sequence>
<evidence type="ECO:0000313" key="3">
    <source>
        <dbReference type="Proteomes" id="UP000299102"/>
    </source>
</evidence>
<dbReference type="AlphaFoldDB" id="A0A4C1ZC12"/>
<comment type="caution">
    <text evidence="2">The sequence shown here is derived from an EMBL/GenBank/DDBJ whole genome shotgun (WGS) entry which is preliminary data.</text>
</comment>
<dbReference type="EMBL" id="BGZK01001726">
    <property type="protein sequence ID" value="GBP85270.1"/>
    <property type="molecule type" value="Genomic_DNA"/>
</dbReference>
<keyword evidence="3" id="KW-1185">Reference proteome</keyword>
<feature type="region of interest" description="Disordered" evidence="1">
    <location>
        <begin position="78"/>
        <end position="152"/>
    </location>
</feature>
<gene>
    <name evidence="2" type="ORF">EVAR_64938_1</name>
</gene>
<feature type="compositionally biased region" description="Basic and acidic residues" evidence="1">
    <location>
        <begin position="120"/>
        <end position="130"/>
    </location>
</feature>
<organism evidence="2 3">
    <name type="scientific">Eumeta variegata</name>
    <name type="common">Bagworm moth</name>
    <name type="synonym">Eumeta japonica</name>
    <dbReference type="NCBI Taxonomy" id="151549"/>
    <lineage>
        <taxon>Eukaryota</taxon>
        <taxon>Metazoa</taxon>
        <taxon>Ecdysozoa</taxon>
        <taxon>Arthropoda</taxon>
        <taxon>Hexapoda</taxon>
        <taxon>Insecta</taxon>
        <taxon>Pterygota</taxon>
        <taxon>Neoptera</taxon>
        <taxon>Endopterygota</taxon>
        <taxon>Lepidoptera</taxon>
        <taxon>Glossata</taxon>
        <taxon>Ditrysia</taxon>
        <taxon>Tineoidea</taxon>
        <taxon>Psychidae</taxon>
        <taxon>Oiketicinae</taxon>
        <taxon>Eumeta</taxon>
    </lineage>
</organism>
<dbReference type="Proteomes" id="UP000299102">
    <property type="component" value="Unassembled WGS sequence"/>
</dbReference>
<accession>A0A4C1ZC12</accession>